<dbReference type="PANTHER" id="PTHR13467">
    <property type="entry name" value="CUE DOMAIN CONTAINING PROTEIN 1"/>
    <property type="match status" value="1"/>
</dbReference>
<dbReference type="PROSITE" id="PS51140">
    <property type="entry name" value="CUE"/>
    <property type="match status" value="1"/>
</dbReference>
<sequence length="130" mass="14267">MAASSRSATVGELRRMFSNLDSTVRQIESVLAANNGQVDVTIDHLLTMSIDTENENNVQQMTPTTLLRQLPAVLNVYDDDPPPYPGHDSIGSNCASSTTTTIPFLPQRFSSNSPSSIDQSQLKNIHFEEE</sequence>
<organism evidence="3 4">
    <name type="scientific">Rotaria magnacalcarata</name>
    <dbReference type="NCBI Taxonomy" id="392030"/>
    <lineage>
        <taxon>Eukaryota</taxon>
        <taxon>Metazoa</taxon>
        <taxon>Spiralia</taxon>
        <taxon>Gnathifera</taxon>
        <taxon>Rotifera</taxon>
        <taxon>Eurotatoria</taxon>
        <taxon>Bdelloidea</taxon>
        <taxon>Philodinida</taxon>
        <taxon>Philodinidae</taxon>
        <taxon>Rotaria</taxon>
    </lineage>
</organism>
<evidence type="ECO:0000256" key="1">
    <source>
        <dbReference type="SAM" id="MobiDB-lite"/>
    </source>
</evidence>
<dbReference type="InterPro" id="IPR009060">
    <property type="entry name" value="UBA-like_sf"/>
</dbReference>
<evidence type="ECO:0000259" key="2">
    <source>
        <dbReference type="PROSITE" id="PS51140"/>
    </source>
</evidence>
<feature type="region of interest" description="Disordered" evidence="1">
    <location>
        <begin position="78"/>
        <end position="97"/>
    </location>
</feature>
<dbReference type="SUPFAM" id="SSF46934">
    <property type="entry name" value="UBA-like"/>
    <property type="match status" value="1"/>
</dbReference>
<dbReference type="InterPro" id="IPR040192">
    <property type="entry name" value="CUEDC1"/>
</dbReference>
<dbReference type="Pfam" id="PF02845">
    <property type="entry name" value="CUE"/>
    <property type="match status" value="1"/>
</dbReference>
<dbReference type="GO" id="GO:0043130">
    <property type="term" value="F:ubiquitin binding"/>
    <property type="evidence" value="ECO:0007669"/>
    <property type="project" value="InterPro"/>
</dbReference>
<evidence type="ECO:0000313" key="4">
    <source>
        <dbReference type="Proteomes" id="UP000681967"/>
    </source>
</evidence>
<dbReference type="InterPro" id="IPR003892">
    <property type="entry name" value="CUE"/>
</dbReference>
<accession>A0A8S3E7Q7</accession>
<gene>
    <name evidence="3" type="ORF">BYL167_LOCUS56677</name>
</gene>
<dbReference type="PANTHER" id="PTHR13467:SF3">
    <property type="entry name" value="CUE DOMAIN-CONTAINING PROTEIN 1"/>
    <property type="match status" value="1"/>
</dbReference>
<reference evidence="3" key="1">
    <citation type="submission" date="2021-02" db="EMBL/GenBank/DDBJ databases">
        <authorList>
            <person name="Nowell W R."/>
        </authorList>
    </citation>
    <scope>NUCLEOTIDE SEQUENCE</scope>
</reference>
<feature type="region of interest" description="Disordered" evidence="1">
    <location>
        <begin position="105"/>
        <end position="130"/>
    </location>
</feature>
<proteinExistence type="predicted"/>
<protein>
    <recommendedName>
        <fullName evidence="2">CUE domain-containing protein</fullName>
    </recommendedName>
</protein>
<dbReference type="Gene3D" id="1.10.8.10">
    <property type="entry name" value="DNA helicase RuvA subunit, C-terminal domain"/>
    <property type="match status" value="1"/>
</dbReference>
<dbReference type="EMBL" id="CAJOBH010223490">
    <property type="protein sequence ID" value="CAF5038623.1"/>
    <property type="molecule type" value="Genomic_DNA"/>
</dbReference>
<dbReference type="AlphaFoldDB" id="A0A8S3E7Q7"/>
<dbReference type="Proteomes" id="UP000681967">
    <property type="component" value="Unassembled WGS sequence"/>
</dbReference>
<feature type="compositionally biased region" description="Low complexity" evidence="1">
    <location>
        <begin position="110"/>
        <end position="120"/>
    </location>
</feature>
<evidence type="ECO:0000313" key="3">
    <source>
        <dbReference type="EMBL" id="CAF5038623.1"/>
    </source>
</evidence>
<name>A0A8S3E7Q7_9BILA</name>
<feature type="domain" description="CUE" evidence="2">
    <location>
        <begin position="5"/>
        <end position="50"/>
    </location>
</feature>
<comment type="caution">
    <text evidence="3">The sequence shown here is derived from an EMBL/GenBank/DDBJ whole genome shotgun (WGS) entry which is preliminary data.</text>
</comment>